<feature type="compositionally biased region" description="Polar residues" evidence="1">
    <location>
        <begin position="218"/>
        <end position="241"/>
    </location>
</feature>
<dbReference type="EMBL" id="GL945436">
    <property type="protein sequence ID" value="EGO23199.1"/>
    <property type="molecule type" value="Genomic_DNA"/>
</dbReference>
<dbReference type="GeneID" id="18811672"/>
<accession>F8P221</accession>
<feature type="compositionally biased region" description="Polar residues" evidence="1">
    <location>
        <begin position="190"/>
        <end position="206"/>
    </location>
</feature>
<dbReference type="KEGG" id="sla:SERLADRAFT_394338"/>
<gene>
    <name evidence="2" type="ORF">SERLADRAFT_394338</name>
</gene>
<dbReference type="RefSeq" id="XP_007320439.1">
    <property type="nucleotide sequence ID" value="XM_007320377.1"/>
</dbReference>
<name>F8P221_SERL9</name>
<dbReference type="Proteomes" id="UP000008064">
    <property type="component" value="Unassembled WGS sequence"/>
</dbReference>
<organism>
    <name type="scientific">Serpula lacrymans var. lacrymans (strain S7.9)</name>
    <name type="common">Dry rot fungus</name>
    <dbReference type="NCBI Taxonomy" id="578457"/>
    <lineage>
        <taxon>Eukaryota</taxon>
        <taxon>Fungi</taxon>
        <taxon>Dikarya</taxon>
        <taxon>Basidiomycota</taxon>
        <taxon>Agaricomycotina</taxon>
        <taxon>Agaricomycetes</taxon>
        <taxon>Agaricomycetidae</taxon>
        <taxon>Boletales</taxon>
        <taxon>Coniophorineae</taxon>
        <taxon>Serpulaceae</taxon>
        <taxon>Serpula</taxon>
    </lineage>
</organism>
<proteinExistence type="predicted"/>
<dbReference type="AlphaFoldDB" id="F8P221"/>
<reference evidence="2" key="1">
    <citation type="submission" date="2011-04" db="EMBL/GenBank/DDBJ databases">
        <title>Evolution of plant cell wall degrading machinery underlies the functional diversity of forest fungi.</title>
        <authorList>
            <consortium name="US DOE Joint Genome Institute (JGI-PGF)"/>
            <person name="Eastwood D.C."/>
            <person name="Floudas D."/>
            <person name="Binder M."/>
            <person name="Majcherczyk A."/>
            <person name="Schneider P."/>
            <person name="Aerts A."/>
            <person name="Asiegbu F.O."/>
            <person name="Baker S.E."/>
            <person name="Barry K."/>
            <person name="Bendiksby M."/>
            <person name="Blumentritt M."/>
            <person name="Coutinho P.M."/>
            <person name="Cullen D."/>
            <person name="Cullen D."/>
            <person name="Gathman A."/>
            <person name="Goodell B."/>
            <person name="Henrissat B."/>
            <person name="Ihrmark K."/>
            <person name="Kauserud H."/>
            <person name="Kohler A."/>
            <person name="LaButti K."/>
            <person name="Lapidus A."/>
            <person name="Lavin J.L."/>
            <person name="Lee Y.-H."/>
            <person name="Lindquist E."/>
            <person name="Lilly W."/>
            <person name="Lucas S."/>
            <person name="Morin E."/>
            <person name="Murat C."/>
            <person name="Oguiza J.A."/>
            <person name="Park J."/>
            <person name="Pisabarro A.G."/>
            <person name="Riley R."/>
            <person name="Rosling A."/>
            <person name="Salamov A."/>
            <person name="Schmidt O."/>
            <person name="Schmutz J."/>
            <person name="Skrede I."/>
            <person name="Stenlid J."/>
            <person name="Wiebenga A."/>
            <person name="Xie X."/>
            <person name="Kues U."/>
            <person name="Hibbett D.S."/>
            <person name="Hoffmeister D."/>
            <person name="Hogberg N."/>
            <person name="Martin F."/>
            <person name="Grigoriev I.V."/>
            <person name="Watkinson S.C."/>
        </authorList>
    </citation>
    <scope>NUCLEOTIDE SEQUENCE</scope>
    <source>
        <strain evidence="2">S7.9</strain>
    </source>
</reference>
<dbReference type="HOGENOM" id="CLU_1099058_0_0_1"/>
<evidence type="ECO:0000256" key="1">
    <source>
        <dbReference type="SAM" id="MobiDB-lite"/>
    </source>
</evidence>
<protein>
    <submittedName>
        <fullName evidence="2">Uncharacterized protein</fullName>
    </submittedName>
</protein>
<feature type="region of interest" description="Disordered" evidence="1">
    <location>
        <begin position="109"/>
        <end position="253"/>
    </location>
</feature>
<evidence type="ECO:0000313" key="2">
    <source>
        <dbReference type="EMBL" id="EGO23199.1"/>
    </source>
</evidence>
<dbReference type="OrthoDB" id="3244491at2759"/>
<sequence length="253" mass="27697">MPPTSCAPELFDPLMGWHTYEQTLANPASDRQAFSGKSLWRLLQMGWLCREDEAKRWKEKDRKALKEHESRSIYPWKALKLPQPKKEDLIEVARKRFLDLNSAHLPESIKVTSTKAPRPVSPSAQDKKRAAEDDPPAPAQAGGGTSPQLKKRKMSTATPNATPIYPPTFVNGRPPKQFPAGNPSDPTPSPRHSTPAARSQTNSGTSLHFKASGVFTRRSGSPSKVNNVNPATPTDFASQARSPCDLAVNSAPS</sequence>